<feature type="region of interest" description="Disordered" evidence="1">
    <location>
        <begin position="53"/>
        <end position="109"/>
    </location>
</feature>
<organism evidence="2 3">
    <name type="scientific">Kitasatospora aureofaciens</name>
    <name type="common">Streptomyces aureofaciens</name>
    <dbReference type="NCBI Taxonomy" id="1894"/>
    <lineage>
        <taxon>Bacteria</taxon>
        <taxon>Bacillati</taxon>
        <taxon>Actinomycetota</taxon>
        <taxon>Actinomycetes</taxon>
        <taxon>Kitasatosporales</taxon>
        <taxon>Streptomycetaceae</taxon>
        <taxon>Kitasatospora</taxon>
    </lineage>
</organism>
<evidence type="ECO:0000313" key="2">
    <source>
        <dbReference type="EMBL" id="GGU92171.1"/>
    </source>
</evidence>
<reference evidence="2" key="2">
    <citation type="submission" date="2020-09" db="EMBL/GenBank/DDBJ databases">
        <authorList>
            <person name="Sun Q."/>
            <person name="Ohkuma M."/>
        </authorList>
    </citation>
    <scope>NUCLEOTIDE SEQUENCE</scope>
    <source>
        <strain evidence="2">JCM 4434</strain>
    </source>
</reference>
<comment type="caution">
    <text evidence="2">The sequence shown here is derived from an EMBL/GenBank/DDBJ whole genome shotgun (WGS) entry which is preliminary data.</text>
</comment>
<feature type="compositionally biased region" description="Low complexity" evidence="1">
    <location>
        <begin position="89"/>
        <end position="109"/>
    </location>
</feature>
<gene>
    <name evidence="2" type="ORF">GCM10010502_51920</name>
</gene>
<reference evidence="2" key="1">
    <citation type="journal article" date="2014" name="Int. J. Syst. Evol. Microbiol.">
        <title>Complete genome sequence of Corynebacterium casei LMG S-19264T (=DSM 44701T), isolated from a smear-ripened cheese.</title>
        <authorList>
            <consortium name="US DOE Joint Genome Institute (JGI-PGF)"/>
            <person name="Walter F."/>
            <person name="Albersmeier A."/>
            <person name="Kalinowski J."/>
            <person name="Ruckert C."/>
        </authorList>
    </citation>
    <scope>NUCLEOTIDE SEQUENCE</scope>
    <source>
        <strain evidence="2">JCM 4434</strain>
    </source>
</reference>
<dbReference type="Gene3D" id="3.60.15.10">
    <property type="entry name" value="Ribonuclease Z/Hydroxyacylglutathione hydrolase-like"/>
    <property type="match status" value="1"/>
</dbReference>
<dbReference type="Proteomes" id="UP000610124">
    <property type="component" value="Unassembled WGS sequence"/>
</dbReference>
<accession>A0A8H9HW74</accession>
<dbReference type="EMBL" id="BMUB01000014">
    <property type="protein sequence ID" value="GGU92171.1"/>
    <property type="molecule type" value="Genomic_DNA"/>
</dbReference>
<dbReference type="RefSeq" id="WP_141763827.1">
    <property type="nucleotide sequence ID" value="NZ_BMUB01000014.1"/>
</dbReference>
<proteinExistence type="predicted"/>
<sequence length="109" mass="11142">MSTATPRQAASSSTGWDLGDTVVRRVDIGSAQAIRTRARLLDGLADTDALLLGTHFPRPKPAPSAGGRAATGCSPSRASRSRPPRPDHAAGAVRPPRAGRRPAAAPAAT</sequence>
<dbReference type="GeneID" id="97488197"/>
<name>A0A8H9HW74_KITAU</name>
<dbReference type="InterPro" id="IPR036866">
    <property type="entry name" value="RibonucZ/Hydroxyglut_hydro"/>
</dbReference>
<evidence type="ECO:0000313" key="3">
    <source>
        <dbReference type="Proteomes" id="UP000610124"/>
    </source>
</evidence>
<dbReference type="AlphaFoldDB" id="A0A8H9HW74"/>
<protein>
    <submittedName>
        <fullName evidence="2">Uncharacterized protein</fullName>
    </submittedName>
</protein>
<evidence type="ECO:0000256" key="1">
    <source>
        <dbReference type="SAM" id="MobiDB-lite"/>
    </source>
</evidence>